<sequence length="143" mass="16985">MRLEDLLIMTMEELNYNYELIEKEFWEQMIEPILNPIKKKVKESIYKQDGRPKSDDRMIFSALIYRAIFKISWKKIPESFGSRSVIHSRFKVWSESGRLLKVKKAVCGFYEIDGIKLDWTYLEGKRVKTSVDNDPKGKSKKKL</sequence>
<organism evidence="2 3">
    <name type="scientific">Leptospira saintgironsiae</name>
    <dbReference type="NCBI Taxonomy" id="2023183"/>
    <lineage>
        <taxon>Bacteria</taxon>
        <taxon>Pseudomonadati</taxon>
        <taxon>Spirochaetota</taxon>
        <taxon>Spirochaetia</taxon>
        <taxon>Leptospirales</taxon>
        <taxon>Leptospiraceae</taxon>
        <taxon>Leptospira</taxon>
    </lineage>
</organism>
<evidence type="ECO:0000259" key="1">
    <source>
        <dbReference type="Pfam" id="PF13340"/>
    </source>
</evidence>
<dbReference type="Pfam" id="PF13340">
    <property type="entry name" value="DUF4096"/>
    <property type="match status" value="1"/>
</dbReference>
<proteinExistence type="predicted"/>
<reference evidence="2 3" key="1">
    <citation type="submission" date="2017-07" db="EMBL/GenBank/DDBJ databases">
        <title>Leptospira spp. isolated from tropical soils.</title>
        <authorList>
            <person name="Thibeaux R."/>
            <person name="Iraola G."/>
            <person name="Ferres I."/>
            <person name="Bierque E."/>
            <person name="Girault D."/>
            <person name="Soupe-Gilbert M.-E."/>
            <person name="Picardeau M."/>
            <person name="Goarant C."/>
        </authorList>
    </citation>
    <scope>NUCLEOTIDE SEQUENCE [LARGE SCALE GENOMIC DNA]</scope>
    <source>
        <strain evidence="2 3">FH4-C-A2</strain>
    </source>
</reference>
<dbReference type="InterPro" id="IPR052909">
    <property type="entry name" value="Transposase_6_like"/>
</dbReference>
<accession>A0A2M9Y7H6</accession>
<evidence type="ECO:0000313" key="2">
    <source>
        <dbReference type="EMBL" id="PJZ47540.1"/>
    </source>
</evidence>
<dbReference type="Proteomes" id="UP000231926">
    <property type="component" value="Unassembled WGS sequence"/>
</dbReference>
<dbReference type="InterPro" id="IPR025161">
    <property type="entry name" value="IS402-like_dom"/>
</dbReference>
<protein>
    <recommendedName>
        <fullName evidence="1">Insertion element IS402-like domain-containing protein</fullName>
    </recommendedName>
</protein>
<dbReference type="PANTHER" id="PTHR46637">
    <property type="entry name" value="TIS1421-TRANSPOSASE PROTEIN A"/>
    <property type="match status" value="1"/>
</dbReference>
<dbReference type="PANTHER" id="PTHR46637:SF1">
    <property type="entry name" value="BLL5188 PROTEIN"/>
    <property type="match status" value="1"/>
</dbReference>
<dbReference type="EMBL" id="NPDR01000016">
    <property type="protein sequence ID" value="PJZ47540.1"/>
    <property type="molecule type" value="Genomic_DNA"/>
</dbReference>
<name>A0A2M9Y7H6_9LEPT</name>
<gene>
    <name evidence="2" type="ORF">CH362_18540</name>
</gene>
<comment type="caution">
    <text evidence="2">The sequence shown here is derived from an EMBL/GenBank/DDBJ whole genome shotgun (WGS) entry which is preliminary data.</text>
</comment>
<dbReference type="AlphaFoldDB" id="A0A2M9Y7H6"/>
<keyword evidence="3" id="KW-1185">Reference proteome</keyword>
<dbReference type="OrthoDB" id="343405at2"/>
<evidence type="ECO:0000313" key="3">
    <source>
        <dbReference type="Proteomes" id="UP000231926"/>
    </source>
</evidence>
<feature type="domain" description="Insertion element IS402-like" evidence="1">
    <location>
        <begin position="24"/>
        <end position="99"/>
    </location>
</feature>